<dbReference type="Pfam" id="PF00144">
    <property type="entry name" value="Beta-lactamase"/>
    <property type="match status" value="1"/>
</dbReference>
<evidence type="ECO:0000259" key="3">
    <source>
        <dbReference type="Pfam" id="PF00144"/>
    </source>
</evidence>
<dbReference type="KEGG" id="lpk:LACPI_1852"/>
<name>A0A0D6DYL6_9LACT</name>
<evidence type="ECO:0000313" key="4">
    <source>
        <dbReference type="EMBL" id="CEN29052.1"/>
    </source>
</evidence>
<dbReference type="STRING" id="1364.LP2241_50208"/>
<feature type="transmembrane region" description="Helical" evidence="2">
    <location>
        <begin position="12"/>
        <end position="30"/>
    </location>
</feature>
<keyword evidence="2" id="KW-1133">Transmembrane helix</keyword>
<dbReference type="AlphaFoldDB" id="A0A0D6DYL6"/>
<evidence type="ECO:0000313" key="5">
    <source>
        <dbReference type="Proteomes" id="UP000033166"/>
    </source>
</evidence>
<dbReference type="Proteomes" id="UP000033166">
    <property type="component" value="Chromosome I"/>
</dbReference>
<sequence length="337" mass="37229">MTNALSEGPIKLIAAYIASGIFPGASFAVINKTSVQKYTMGLNRSKPVKIALEDDMAYDLASVSKVVGTGTVVINLILSKKIALDDLLIDHYPDFKGDGAAKLTIRQLLTHTSGIDPFIKNRNALAYDALRQALNQVKATSEKVFHYSDVNFILLGFMLETLYGQSLSDILKSEIFLPFGMSHTGFVAPENTVATAWQLPKGMVHDPKAQVLGIHTGSAGLFSTVDDLVAFAQAYLSDNRYLALLEDYSQTQDQRSLGWDLLALNDAAVIAKRDSSQQWLIHTGYTGTFVMLNLIRQQAVIFLSNRVHLKDDRLQWLVDRNLLIDSFVKTMEILGNE</sequence>
<dbReference type="Gene3D" id="3.40.710.10">
    <property type="entry name" value="DD-peptidase/beta-lactamase superfamily"/>
    <property type="match status" value="1"/>
</dbReference>
<dbReference type="PANTHER" id="PTHR43283:SF11">
    <property type="entry name" value="BETA-LACTAMASE-RELATED DOMAIN-CONTAINING PROTEIN"/>
    <property type="match status" value="1"/>
</dbReference>
<keyword evidence="2" id="KW-0472">Membrane</keyword>
<gene>
    <name evidence="4" type="ORF">LACPI_1852</name>
</gene>
<dbReference type="InterPro" id="IPR050789">
    <property type="entry name" value="Diverse_Enzym_Activities"/>
</dbReference>
<evidence type="ECO:0000256" key="1">
    <source>
        <dbReference type="ARBA" id="ARBA00022801"/>
    </source>
</evidence>
<feature type="domain" description="Beta-lactamase-related" evidence="3">
    <location>
        <begin position="11"/>
        <end position="318"/>
    </location>
</feature>
<accession>A0A0D6DYL6</accession>
<dbReference type="EMBL" id="LN774769">
    <property type="protein sequence ID" value="CEN29052.1"/>
    <property type="molecule type" value="Genomic_DNA"/>
</dbReference>
<dbReference type="GO" id="GO:0016787">
    <property type="term" value="F:hydrolase activity"/>
    <property type="evidence" value="ECO:0007669"/>
    <property type="project" value="UniProtKB-KW"/>
</dbReference>
<protein>
    <submittedName>
        <fullName evidence="4">Beta-lactamase family protein</fullName>
    </submittedName>
</protein>
<dbReference type="PANTHER" id="PTHR43283">
    <property type="entry name" value="BETA-LACTAMASE-RELATED"/>
    <property type="match status" value="1"/>
</dbReference>
<organism evidence="4 5">
    <name type="scientific">Pseudolactococcus piscium MKFS47</name>
    <dbReference type="NCBI Taxonomy" id="297352"/>
    <lineage>
        <taxon>Bacteria</taxon>
        <taxon>Bacillati</taxon>
        <taxon>Bacillota</taxon>
        <taxon>Bacilli</taxon>
        <taxon>Lactobacillales</taxon>
        <taxon>Streptococcaceae</taxon>
        <taxon>Pseudolactococcus</taxon>
    </lineage>
</organism>
<keyword evidence="2" id="KW-0812">Transmembrane</keyword>
<reference evidence="5" key="1">
    <citation type="submission" date="2015-01" db="EMBL/GenBank/DDBJ databases">
        <authorList>
            <person name="Andreevskaya M."/>
        </authorList>
    </citation>
    <scope>NUCLEOTIDE SEQUENCE [LARGE SCALE GENOMIC DNA]</scope>
    <source>
        <strain evidence="5">MKFS47</strain>
    </source>
</reference>
<evidence type="ECO:0000256" key="2">
    <source>
        <dbReference type="SAM" id="Phobius"/>
    </source>
</evidence>
<dbReference type="SUPFAM" id="SSF56601">
    <property type="entry name" value="beta-lactamase/transpeptidase-like"/>
    <property type="match status" value="1"/>
</dbReference>
<dbReference type="RefSeq" id="WP_047916069.1">
    <property type="nucleotide sequence ID" value="NZ_LN774769.1"/>
</dbReference>
<dbReference type="InterPro" id="IPR001466">
    <property type="entry name" value="Beta-lactam-related"/>
</dbReference>
<dbReference type="InterPro" id="IPR012338">
    <property type="entry name" value="Beta-lactam/transpept-like"/>
</dbReference>
<keyword evidence="1" id="KW-0378">Hydrolase</keyword>
<dbReference type="HOGENOM" id="CLU_020027_1_0_9"/>
<proteinExistence type="predicted"/>